<gene>
    <name evidence="1" type="ORF">C8E02_0994</name>
</gene>
<evidence type="ECO:0000313" key="1">
    <source>
        <dbReference type="EMBL" id="RKQ61227.1"/>
    </source>
</evidence>
<protein>
    <submittedName>
        <fullName evidence="1">Uncharacterized protein</fullName>
    </submittedName>
</protein>
<organism evidence="1 2">
    <name type="scientific">Vogesella indigofera</name>
    <name type="common">Pseudomonas indigofera</name>
    <dbReference type="NCBI Taxonomy" id="45465"/>
    <lineage>
        <taxon>Bacteria</taxon>
        <taxon>Pseudomonadati</taxon>
        <taxon>Pseudomonadota</taxon>
        <taxon>Betaproteobacteria</taxon>
        <taxon>Neisseriales</taxon>
        <taxon>Chromobacteriaceae</taxon>
        <taxon>Vogesella</taxon>
    </lineage>
</organism>
<dbReference type="AlphaFoldDB" id="A0A495BIQ8"/>
<dbReference type="Proteomes" id="UP000279384">
    <property type="component" value="Unassembled WGS sequence"/>
</dbReference>
<dbReference type="EMBL" id="RBID01000011">
    <property type="protein sequence ID" value="RKQ61227.1"/>
    <property type="molecule type" value="Genomic_DNA"/>
</dbReference>
<evidence type="ECO:0000313" key="2">
    <source>
        <dbReference type="Proteomes" id="UP000279384"/>
    </source>
</evidence>
<accession>A0A495BIQ8</accession>
<reference evidence="1 2" key="1">
    <citation type="submission" date="2018-10" db="EMBL/GenBank/DDBJ databases">
        <title>Genomic Encyclopedia of Type Strains, Phase IV (KMG-IV): sequencing the most valuable type-strain genomes for metagenomic binning, comparative biology and taxonomic classification.</title>
        <authorList>
            <person name="Goeker M."/>
        </authorList>
    </citation>
    <scope>NUCLEOTIDE SEQUENCE [LARGE SCALE GENOMIC DNA]</scope>
    <source>
        <strain evidence="1 2">DSM 3303</strain>
    </source>
</reference>
<name>A0A495BIQ8_VOGIN</name>
<comment type="caution">
    <text evidence="1">The sequence shown here is derived from an EMBL/GenBank/DDBJ whole genome shotgun (WGS) entry which is preliminary data.</text>
</comment>
<sequence>MSQTDEQLLQQESRGQRARDVIESDVYRDAFDQVKTEIIEQWQNAPARDQEGRERLWVMLKLLEKVDSCLSQTMDSGTIARQELAYRKTLPERAKEWLSR</sequence>
<dbReference type="RefSeq" id="WP_120809862.1">
    <property type="nucleotide sequence ID" value="NZ_RBID01000011.1"/>
</dbReference>
<proteinExistence type="predicted"/>